<accession>A0A3A1P9S8</accession>
<dbReference type="Proteomes" id="UP000265366">
    <property type="component" value="Unassembled WGS sequence"/>
</dbReference>
<dbReference type="EMBL" id="QXFM01000064">
    <property type="protein sequence ID" value="RIV89438.1"/>
    <property type="molecule type" value="Genomic_DNA"/>
</dbReference>
<evidence type="ECO:0000313" key="3">
    <source>
        <dbReference type="Proteomes" id="UP000265366"/>
    </source>
</evidence>
<reference evidence="2 3" key="1">
    <citation type="submission" date="2018-08" db="EMBL/GenBank/DDBJ databases">
        <title>Erythrobacter zhengii sp.nov., a bacterium isolated from deep-sea sediment.</title>
        <authorList>
            <person name="Fang C."/>
            <person name="Wu Y.-H."/>
            <person name="Sun C."/>
            <person name="Wang H."/>
            <person name="Cheng H."/>
            <person name="Meng F.-X."/>
            <person name="Wang C.-S."/>
            <person name="Xu X.-W."/>
        </authorList>
    </citation>
    <scope>NUCLEOTIDE SEQUENCE [LARGE SCALE GENOMIC DNA]</scope>
    <source>
        <strain evidence="2 3">CCTCC AB 2015396</strain>
    </source>
</reference>
<evidence type="ECO:0000259" key="1">
    <source>
        <dbReference type="PROSITE" id="PS50995"/>
    </source>
</evidence>
<comment type="caution">
    <text evidence="2">The sequence shown here is derived from an EMBL/GenBank/DDBJ whole genome shotgun (WGS) entry which is preliminary data.</text>
</comment>
<keyword evidence="3" id="KW-1185">Reference proteome</keyword>
<dbReference type="AlphaFoldDB" id="A0A3A1P9S8"/>
<feature type="domain" description="HTH marR-type" evidence="1">
    <location>
        <begin position="1"/>
        <end position="128"/>
    </location>
</feature>
<dbReference type="SMART" id="SM00347">
    <property type="entry name" value="HTH_MARR"/>
    <property type="match status" value="1"/>
</dbReference>
<protein>
    <submittedName>
        <fullName evidence="2">MarR family transcriptional regulator</fullName>
    </submittedName>
</protein>
<gene>
    <name evidence="2" type="ORF">D2V17_06300</name>
</gene>
<dbReference type="GO" id="GO:0003700">
    <property type="term" value="F:DNA-binding transcription factor activity"/>
    <property type="evidence" value="ECO:0007669"/>
    <property type="project" value="InterPro"/>
</dbReference>
<sequence>MALLAKMMDRLTIRQLADEFGLTYAQWRVIARLGELRDGATVGRIAEQALADRAEVSRAVSWLAEQQLLSRTEDPSDRRAQVLRLTAKGRKLYSKVIRTRTAFHQSITAALSAEEIAQFDGLIDKIRLTLQAKVDAL</sequence>
<organism evidence="2 3">
    <name type="scientific">Aurantiacibacter xanthus</name>
    <dbReference type="NCBI Taxonomy" id="1784712"/>
    <lineage>
        <taxon>Bacteria</taxon>
        <taxon>Pseudomonadati</taxon>
        <taxon>Pseudomonadota</taxon>
        <taxon>Alphaproteobacteria</taxon>
        <taxon>Sphingomonadales</taxon>
        <taxon>Erythrobacteraceae</taxon>
        <taxon>Aurantiacibacter</taxon>
    </lineage>
</organism>
<dbReference type="PANTHER" id="PTHR33164:SF57">
    <property type="entry name" value="MARR-FAMILY TRANSCRIPTIONAL REGULATOR"/>
    <property type="match status" value="1"/>
</dbReference>
<dbReference type="PROSITE" id="PS50995">
    <property type="entry name" value="HTH_MARR_2"/>
    <property type="match status" value="1"/>
</dbReference>
<dbReference type="Pfam" id="PF12802">
    <property type="entry name" value="MarR_2"/>
    <property type="match status" value="1"/>
</dbReference>
<dbReference type="Gene3D" id="1.10.10.10">
    <property type="entry name" value="Winged helix-like DNA-binding domain superfamily/Winged helix DNA-binding domain"/>
    <property type="match status" value="1"/>
</dbReference>
<dbReference type="InterPro" id="IPR000835">
    <property type="entry name" value="HTH_MarR-typ"/>
</dbReference>
<dbReference type="GO" id="GO:0006950">
    <property type="term" value="P:response to stress"/>
    <property type="evidence" value="ECO:0007669"/>
    <property type="project" value="TreeGrafter"/>
</dbReference>
<dbReference type="PANTHER" id="PTHR33164">
    <property type="entry name" value="TRANSCRIPTIONAL REGULATOR, MARR FAMILY"/>
    <property type="match status" value="1"/>
</dbReference>
<evidence type="ECO:0000313" key="2">
    <source>
        <dbReference type="EMBL" id="RIV89438.1"/>
    </source>
</evidence>
<dbReference type="InterPro" id="IPR039422">
    <property type="entry name" value="MarR/SlyA-like"/>
</dbReference>
<dbReference type="PRINTS" id="PR00598">
    <property type="entry name" value="HTHMARR"/>
</dbReference>
<dbReference type="SUPFAM" id="SSF46785">
    <property type="entry name" value="Winged helix' DNA-binding domain"/>
    <property type="match status" value="1"/>
</dbReference>
<name>A0A3A1P9S8_9SPHN</name>
<proteinExistence type="predicted"/>
<dbReference type="InterPro" id="IPR036390">
    <property type="entry name" value="WH_DNA-bd_sf"/>
</dbReference>
<dbReference type="InterPro" id="IPR036388">
    <property type="entry name" value="WH-like_DNA-bd_sf"/>
</dbReference>